<proteinExistence type="predicted"/>
<feature type="transmembrane region" description="Helical" evidence="1">
    <location>
        <begin position="75"/>
        <end position="95"/>
    </location>
</feature>
<keyword evidence="1" id="KW-0812">Transmembrane</keyword>
<dbReference type="RefSeq" id="WP_112749233.1">
    <property type="nucleotide sequence ID" value="NZ_QMFY01000016.1"/>
</dbReference>
<comment type="caution">
    <text evidence="2">The sequence shown here is derived from an EMBL/GenBank/DDBJ whole genome shotgun (WGS) entry which is preliminary data.</text>
</comment>
<name>A0A364XW27_9BACT</name>
<organism evidence="2 3">
    <name type="scientific">Pseudochryseolinea flava</name>
    <dbReference type="NCBI Taxonomy" id="2059302"/>
    <lineage>
        <taxon>Bacteria</taxon>
        <taxon>Pseudomonadati</taxon>
        <taxon>Bacteroidota</taxon>
        <taxon>Cytophagia</taxon>
        <taxon>Cytophagales</taxon>
        <taxon>Fulvivirgaceae</taxon>
        <taxon>Pseudochryseolinea</taxon>
    </lineage>
</organism>
<dbReference type="Proteomes" id="UP000251889">
    <property type="component" value="Unassembled WGS sequence"/>
</dbReference>
<feature type="transmembrane region" description="Helical" evidence="1">
    <location>
        <begin position="168"/>
        <end position="190"/>
    </location>
</feature>
<evidence type="ECO:0000313" key="3">
    <source>
        <dbReference type="Proteomes" id="UP000251889"/>
    </source>
</evidence>
<feature type="transmembrane region" description="Helical" evidence="1">
    <location>
        <begin position="145"/>
        <end position="161"/>
    </location>
</feature>
<feature type="transmembrane region" description="Helical" evidence="1">
    <location>
        <begin position="116"/>
        <end position="133"/>
    </location>
</feature>
<dbReference type="EMBL" id="QMFY01000016">
    <property type="protein sequence ID" value="RAV98557.1"/>
    <property type="molecule type" value="Genomic_DNA"/>
</dbReference>
<keyword evidence="3" id="KW-1185">Reference proteome</keyword>
<reference evidence="2 3" key="1">
    <citation type="submission" date="2018-06" db="EMBL/GenBank/DDBJ databases">
        <title>Chryseolinea flavus sp. nov., a member of the phylum Bacteroidetes isolated from soil.</title>
        <authorList>
            <person name="Li Y."/>
            <person name="Wang J."/>
        </authorList>
    </citation>
    <scope>NUCLEOTIDE SEQUENCE [LARGE SCALE GENOMIC DNA]</scope>
    <source>
        <strain evidence="2 3">SDU1-6</strain>
    </source>
</reference>
<keyword evidence="1" id="KW-0472">Membrane</keyword>
<dbReference type="OrthoDB" id="675847at2"/>
<keyword evidence="1" id="KW-1133">Transmembrane helix</keyword>
<protein>
    <submittedName>
        <fullName evidence="2">Uncharacterized protein</fullName>
    </submittedName>
</protein>
<sequence>MNTLNFLFTQFGFISLTVVFGILLLREIKHALARTDFDQTRQRRIFYTTLFSLLSWLIIISVLSLMGIFNDFSTMPPVLFIVLIVPLAVVIWLLNNDTASIVIHAITPHKLITLQVFRVFVEILLWALFIQGLLPEQMTFDGRNFDIISGLTAPMMAWLVYKQKVSKAIVVLWNVCCLALLVNIVTTAILSMPTPFRVFMNEPANTIVATFPFILLPGFLVPLAYTLHFFSLKSITRK</sequence>
<feature type="transmembrane region" description="Helical" evidence="1">
    <location>
        <begin position="45"/>
        <end position="69"/>
    </location>
</feature>
<feature type="transmembrane region" description="Helical" evidence="1">
    <location>
        <begin position="6"/>
        <end position="25"/>
    </location>
</feature>
<evidence type="ECO:0000256" key="1">
    <source>
        <dbReference type="SAM" id="Phobius"/>
    </source>
</evidence>
<accession>A0A364XW27</accession>
<dbReference type="AlphaFoldDB" id="A0A364XW27"/>
<feature type="transmembrane region" description="Helical" evidence="1">
    <location>
        <begin position="210"/>
        <end position="230"/>
    </location>
</feature>
<evidence type="ECO:0000313" key="2">
    <source>
        <dbReference type="EMBL" id="RAV98557.1"/>
    </source>
</evidence>
<gene>
    <name evidence="2" type="ORF">DQQ10_22730</name>
</gene>